<comment type="subunit">
    <text evidence="8">Component of the TIM23 complex.</text>
</comment>
<protein>
    <recommendedName>
        <fullName evidence="8">Mitochondrial import inner membrane translocase subunit Tim21</fullName>
    </recommendedName>
</protein>
<reference evidence="9" key="1">
    <citation type="submission" date="2018-08" db="EMBL/GenBank/DDBJ databases">
        <authorList>
            <person name="Cornetti L."/>
        </authorList>
    </citation>
    <scope>NUCLEOTIDE SEQUENCE</scope>
    <source>
        <strain evidence="9">CH-H-1</strain>
    </source>
</reference>
<keyword evidence="8" id="KW-0811">Translocation</keyword>
<dbReference type="GO" id="GO:0030150">
    <property type="term" value="P:protein import into mitochondrial matrix"/>
    <property type="evidence" value="ECO:0007669"/>
    <property type="project" value="UniProtKB-UniRule"/>
</dbReference>
<dbReference type="Pfam" id="PF08294">
    <property type="entry name" value="TIM21"/>
    <property type="match status" value="1"/>
</dbReference>
<comment type="function">
    <text evidence="8">Essential component of the TIM23 complex, a complex that mediates the translocation of transit peptide-containing proteins across the mitochondrial inner membrane.</text>
</comment>
<sequence length="309" mass="34788">MVERFLHRIRDGFGAVSLPTPGHVKEIELGQVVLIHDDSAKRTRWLLGLEELALPMTYSAEQLAEMARAKRELTGTSQQPTSDNEGELYVSPHTGIRANGLNWKTSLKPSKIYPSVRGQTFRGLYTCQTLCDTEKRGTNPEKIVLSTSKNDGVGVPLGAKVRDAGKTVWYTGIVVFGFLATGALLFAVIKELLWSESPQSVYSDALKKCTEYSRMKDLLGEPITGFCDGSGRRGRTNLRHSLYVKDGVEHLQIRFYVKGIRNQATVNAVMEKRDGKFEYKYLVAETENYPKEKIFIIDSRKNEMNLQEF</sequence>
<evidence type="ECO:0000256" key="4">
    <source>
        <dbReference type="ARBA" id="ARBA00022946"/>
    </source>
</evidence>
<evidence type="ECO:0000256" key="5">
    <source>
        <dbReference type="ARBA" id="ARBA00022989"/>
    </source>
</evidence>
<feature type="transmembrane region" description="Helical" evidence="8">
    <location>
        <begin position="168"/>
        <end position="189"/>
    </location>
</feature>
<keyword evidence="6 8" id="KW-0496">Mitochondrion</keyword>
<keyword evidence="8" id="KW-0813">Transport</keyword>
<comment type="similarity">
    <text evidence="2 8">Belongs to the TIM21 family.</text>
</comment>
<comment type="subcellular location">
    <subcellularLocation>
        <location evidence="8">Mitochondrion inner membrane</location>
        <topology evidence="8">Single-pass membrane protein</topology>
    </subcellularLocation>
    <subcellularLocation>
        <location evidence="1">Mitochondrion membrane</location>
        <topology evidence="1">Single-pass membrane protein</topology>
    </subcellularLocation>
</comment>
<dbReference type="EMBL" id="LR010866">
    <property type="protein sequence ID" value="SVE80485.1"/>
    <property type="molecule type" value="mRNA"/>
</dbReference>
<keyword evidence="5 8" id="KW-1133">Transmembrane helix</keyword>
<evidence type="ECO:0000256" key="2">
    <source>
        <dbReference type="ARBA" id="ARBA00010867"/>
    </source>
</evidence>
<organism evidence="9">
    <name type="scientific">Daphnia magna</name>
    <dbReference type="NCBI Taxonomy" id="35525"/>
    <lineage>
        <taxon>Eukaryota</taxon>
        <taxon>Metazoa</taxon>
        <taxon>Ecdysozoa</taxon>
        <taxon>Arthropoda</taxon>
        <taxon>Crustacea</taxon>
        <taxon>Branchiopoda</taxon>
        <taxon>Diplostraca</taxon>
        <taxon>Cladocera</taxon>
        <taxon>Anomopoda</taxon>
        <taxon>Daphniidae</taxon>
        <taxon>Daphnia</taxon>
    </lineage>
</organism>
<evidence type="ECO:0000256" key="8">
    <source>
        <dbReference type="RuleBase" id="RU367142"/>
    </source>
</evidence>
<keyword evidence="8" id="KW-0999">Mitochondrion inner membrane</keyword>
<evidence type="ECO:0000313" key="9">
    <source>
        <dbReference type="EMBL" id="SVE80485.1"/>
    </source>
</evidence>
<dbReference type="Gene3D" id="3.10.450.320">
    <property type="entry name" value="Mitochondrial import inner membrane translocase subunit Tim21"/>
    <property type="match status" value="1"/>
</dbReference>
<dbReference type="FunFam" id="3.10.450.320:FF:000005">
    <property type="entry name" value="Mitochondrial import inner membrane translocase subunit Tim21"/>
    <property type="match status" value="1"/>
</dbReference>
<accession>A0A4Y7MLP8</accession>
<evidence type="ECO:0000256" key="6">
    <source>
        <dbReference type="ARBA" id="ARBA00023128"/>
    </source>
</evidence>
<dbReference type="InterPro" id="IPR038552">
    <property type="entry name" value="Tim21_IMS_sf"/>
</dbReference>
<dbReference type="PANTHER" id="PTHR13032:SF6">
    <property type="entry name" value="MITOCHONDRIAL IMPORT INNER MEMBRANE TRANSLOCASE SUBUNIT TIM21"/>
    <property type="match status" value="1"/>
</dbReference>
<keyword evidence="3 8" id="KW-0812">Transmembrane</keyword>
<gene>
    <name evidence="9" type="primary">EOG090X0I05</name>
</gene>
<proteinExistence type="evidence at transcript level"/>
<keyword evidence="8" id="KW-0653">Protein transport</keyword>
<dbReference type="OrthoDB" id="436405at2759"/>
<name>A0A4Y7MLP8_9CRUS</name>
<keyword evidence="4" id="KW-0809">Transit peptide</keyword>
<evidence type="ECO:0000256" key="1">
    <source>
        <dbReference type="ARBA" id="ARBA00004304"/>
    </source>
</evidence>
<evidence type="ECO:0000256" key="7">
    <source>
        <dbReference type="ARBA" id="ARBA00023136"/>
    </source>
</evidence>
<keyword evidence="7 8" id="KW-0472">Membrane</keyword>
<dbReference type="InterPro" id="IPR013261">
    <property type="entry name" value="Tim21"/>
</dbReference>
<evidence type="ECO:0000256" key="3">
    <source>
        <dbReference type="ARBA" id="ARBA00022692"/>
    </source>
</evidence>
<dbReference type="GO" id="GO:0005744">
    <property type="term" value="C:TIM23 mitochondrial import inner membrane translocase complex"/>
    <property type="evidence" value="ECO:0007669"/>
    <property type="project" value="UniProtKB-UniRule"/>
</dbReference>
<dbReference type="PANTHER" id="PTHR13032">
    <property type="entry name" value="MITOCHONDRIAL IMPORT INNER MEMBRANE TRANSLOCASE SUBUNIT TIM21"/>
    <property type="match status" value="1"/>
</dbReference>
<dbReference type="AlphaFoldDB" id="A0A4Y7MLP8"/>